<comment type="caution">
    <text evidence="1">The sequence shown here is derived from an EMBL/GenBank/DDBJ whole genome shotgun (WGS) entry which is preliminary data.</text>
</comment>
<dbReference type="EMBL" id="AYKW01000034">
    <property type="protein sequence ID" value="PIL27640.1"/>
    <property type="molecule type" value="Genomic_DNA"/>
</dbReference>
<proteinExistence type="predicted"/>
<organism evidence="1 2">
    <name type="scientific">Ganoderma sinense ZZ0214-1</name>
    <dbReference type="NCBI Taxonomy" id="1077348"/>
    <lineage>
        <taxon>Eukaryota</taxon>
        <taxon>Fungi</taxon>
        <taxon>Dikarya</taxon>
        <taxon>Basidiomycota</taxon>
        <taxon>Agaricomycotina</taxon>
        <taxon>Agaricomycetes</taxon>
        <taxon>Polyporales</taxon>
        <taxon>Polyporaceae</taxon>
        <taxon>Ganoderma</taxon>
    </lineage>
</organism>
<gene>
    <name evidence="1" type="ORF">GSI_10792</name>
</gene>
<dbReference type="Proteomes" id="UP000230002">
    <property type="component" value="Unassembled WGS sequence"/>
</dbReference>
<accession>A0A2G8S1I6</accession>
<keyword evidence="2" id="KW-1185">Reference proteome</keyword>
<protein>
    <submittedName>
        <fullName evidence="1">Uncharacterized protein</fullName>
    </submittedName>
</protein>
<evidence type="ECO:0000313" key="1">
    <source>
        <dbReference type="EMBL" id="PIL27640.1"/>
    </source>
</evidence>
<reference evidence="1 2" key="1">
    <citation type="journal article" date="2015" name="Sci. Rep.">
        <title>Chromosome-level genome map provides insights into diverse defense mechanisms in the medicinal fungus Ganoderma sinense.</title>
        <authorList>
            <person name="Zhu Y."/>
            <person name="Xu J."/>
            <person name="Sun C."/>
            <person name="Zhou S."/>
            <person name="Xu H."/>
            <person name="Nelson D.R."/>
            <person name="Qian J."/>
            <person name="Song J."/>
            <person name="Luo H."/>
            <person name="Xiang L."/>
            <person name="Li Y."/>
            <person name="Xu Z."/>
            <person name="Ji A."/>
            <person name="Wang L."/>
            <person name="Lu S."/>
            <person name="Hayward A."/>
            <person name="Sun W."/>
            <person name="Li X."/>
            <person name="Schwartz D.C."/>
            <person name="Wang Y."/>
            <person name="Chen S."/>
        </authorList>
    </citation>
    <scope>NUCLEOTIDE SEQUENCE [LARGE SCALE GENOMIC DNA]</scope>
    <source>
        <strain evidence="1 2">ZZ0214-1</strain>
    </source>
</reference>
<dbReference type="AlphaFoldDB" id="A0A2G8S1I6"/>
<name>A0A2G8S1I6_9APHY</name>
<sequence>MRIKNLVQLESDAAVDRPHVGVDVPARLEGGEARPADVGIAARARHVVAARHTLDGDLAARAVLDVVPHLPRLEQLLVLGVPVLARPALVVLHVAVAANPHEARWTLQNRASCGFAVDLGAVGRRAVVELVRARVDVGKEGRVHDGVELVRGKELLRDGKGDVV</sequence>
<evidence type="ECO:0000313" key="2">
    <source>
        <dbReference type="Proteomes" id="UP000230002"/>
    </source>
</evidence>